<feature type="region of interest" description="Disordered" evidence="1">
    <location>
        <begin position="611"/>
        <end position="692"/>
    </location>
</feature>
<reference evidence="4" key="2">
    <citation type="submission" date="2019-06" db="EMBL/GenBank/DDBJ databases">
        <title>Genomics analysis of Aphanomyces spp. identifies a new class of oomycete effector associated with host adaptation.</title>
        <authorList>
            <person name="Gaulin E."/>
        </authorList>
    </citation>
    <scope>NUCLEOTIDE SEQUENCE</scope>
    <source>
        <strain evidence="4">CBS 578.67</strain>
    </source>
</reference>
<feature type="region of interest" description="Disordered" evidence="1">
    <location>
        <begin position="1138"/>
        <end position="1157"/>
    </location>
</feature>
<protein>
    <submittedName>
        <fullName evidence="5">Aste57867_21084 protein</fullName>
    </submittedName>
</protein>
<dbReference type="Pfam" id="PF12763">
    <property type="entry name" value="EH"/>
    <property type="match status" value="2"/>
</dbReference>
<dbReference type="InterPro" id="IPR000261">
    <property type="entry name" value="EH_dom"/>
</dbReference>
<feature type="compositionally biased region" description="Polar residues" evidence="1">
    <location>
        <begin position="758"/>
        <end position="774"/>
    </location>
</feature>
<reference evidence="5 6" key="1">
    <citation type="submission" date="2019-03" db="EMBL/GenBank/DDBJ databases">
        <authorList>
            <person name="Gaulin E."/>
            <person name="Dumas B."/>
        </authorList>
    </citation>
    <scope>NUCLEOTIDE SEQUENCE [LARGE SCALE GENOMIC DNA]</scope>
    <source>
        <strain evidence="5">CBS 568.67</strain>
    </source>
</reference>
<dbReference type="GO" id="GO:0005509">
    <property type="term" value="F:calcium ion binding"/>
    <property type="evidence" value="ECO:0007669"/>
    <property type="project" value="InterPro"/>
</dbReference>
<feature type="domain" description="EF-hand" evidence="3">
    <location>
        <begin position="178"/>
        <end position="213"/>
    </location>
</feature>
<dbReference type="Gene3D" id="1.10.238.10">
    <property type="entry name" value="EF-hand"/>
    <property type="match status" value="2"/>
</dbReference>
<dbReference type="Proteomes" id="UP000332933">
    <property type="component" value="Unassembled WGS sequence"/>
</dbReference>
<feature type="compositionally biased region" description="Low complexity" evidence="1">
    <location>
        <begin position="342"/>
        <end position="358"/>
    </location>
</feature>
<evidence type="ECO:0000313" key="6">
    <source>
        <dbReference type="Proteomes" id="UP000332933"/>
    </source>
</evidence>
<dbReference type="PROSITE" id="PS50222">
    <property type="entry name" value="EF_HAND_2"/>
    <property type="match status" value="1"/>
</dbReference>
<feature type="region of interest" description="Disordered" evidence="1">
    <location>
        <begin position="511"/>
        <end position="539"/>
    </location>
</feature>
<evidence type="ECO:0000313" key="4">
    <source>
        <dbReference type="EMBL" id="KAF0687113.1"/>
    </source>
</evidence>
<organism evidence="5 6">
    <name type="scientific">Aphanomyces stellatus</name>
    <dbReference type="NCBI Taxonomy" id="120398"/>
    <lineage>
        <taxon>Eukaryota</taxon>
        <taxon>Sar</taxon>
        <taxon>Stramenopiles</taxon>
        <taxon>Oomycota</taxon>
        <taxon>Saprolegniomycetes</taxon>
        <taxon>Saprolegniales</taxon>
        <taxon>Verrucalvaceae</taxon>
        <taxon>Aphanomyces</taxon>
    </lineage>
</organism>
<dbReference type="PANTHER" id="PTHR11216">
    <property type="entry name" value="EH DOMAIN"/>
    <property type="match status" value="1"/>
</dbReference>
<proteinExistence type="predicted"/>
<feature type="compositionally biased region" description="Polar residues" evidence="1">
    <location>
        <begin position="372"/>
        <end position="396"/>
    </location>
</feature>
<dbReference type="PROSITE" id="PS50031">
    <property type="entry name" value="EH"/>
    <property type="match status" value="2"/>
</dbReference>
<dbReference type="EMBL" id="VJMH01006957">
    <property type="protein sequence ID" value="KAF0687113.1"/>
    <property type="molecule type" value="Genomic_DNA"/>
</dbReference>
<dbReference type="GO" id="GO:0006897">
    <property type="term" value="P:endocytosis"/>
    <property type="evidence" value="ECO:0007669"/>
    <property type="project" value="TreeGrafter"/>
</dbReference>
<feature type="compositionally biased region" description="Polar residues" evidence="1">
    <location>
        <begin position="410"/>
        <end position="422"/>
    </location>
</feature>
<dbReference type="CDD" id="cd00052">
    <property type="entry name" value="EH"/>
    <property type="match status" value="2"/>
</dbReference>
<evidence type="ECO:0000313" key="5">
    <source>
        <dbReference type="EMBL" id="VFT97758.1"/>
    </source>
</evidence>
<accession>A0A485LGQ3</accession>
<dbReference type="InterPro" id="IPR002048">
    <property type="entry name" value="EF_hand_dom"/>
</dbReference>
<feature type="compositionally biased region" description="Low complexity" evidence="1">
    <location>
        <begin position="636"/>
        <end position="677"/>
    </location>
</feature>
<evidence type="ECO:0000259" key="3">
    <source>
        <dbReference type="PROSITE" id="PS50222"/>
    </source>
</evidence>
<feature type="region of interest" description="Disordered" evidence="1">
    <location>
        <begin position="749"/>
        <end position="883"/>
    </location>
</feature>
<feature type="region of interest" description="Disordered" evidence="1">
    <location>
        <begin position="21"/>
        <end position="40"/>
    </location>
</feature>
<feature type="compositionally biased region" description="Low complexity" evidence="1">
    <location>
        <begin position="511"/>
        <end position="523"/>
    </location>
</feature>
<feature type="compositionally biased region" description="Polar residues" evidence="1">
    <location>
        <begin position="449"/>
        <end position="496"/>
    </location>
</feature>
<dbReference type="SMART" id="SM00027">
    <property type="entry name" value="EH"/>
    <property type="match status" value="2"/>
</dbReference>
<dbReference type="PANTHER" id="PTHR11216:SF174">
    <property type="entry name" value="GH06923P"/>
    <property type="match status" value="1"/>
</dbReference>
<dbReference type="OrthoDB" id="524326at2759"/>
<feature type="region of interest" description="Disordered" evidence="1">
    <location>
        <begin position="922"/>
        <end position="945"/>
    </location>
</feature>
<dbReference type="SUPFAM" id="SSF47473">
    <property type="entry name" value="EF-hand"/>
    <property type="match status" value="2"/>
</dbReference>
<dbReference type="SMART" id="SM00054">
    <property type="entry name" value="EFh"/>
    <property type="match status" value="2"/>
</dbReference>
<dbReference type="AlphaFoldDB" id="A0A485LGQ3"/>
<sequence>MQPGNFGGNRTASGAMQQQQANFGSFGGGMPQGAPQGYGMNPQQMYPPQQGGVQGIQWIPPSPIEKNYYDMLFQIADEERSGAIGGRSAVMFFTKSGLDKLILREVWTIADSRQASQLLPGDFYVAMRLIAMAQQGQPVALQRFYELAAAPFALAQLEGVPPPPSAMPPQATYAITSDEKTKYQGIFAQYDTDHDGFLNGPDAAALFQMSGMDRNDLRTVWTLADRTSDGRLDMTEFYVAMHLIVCVTKRNLPLPSSIPPDMEQSLRPTGSFTQPPASAFGGFASPPQPQQAPATEGMSAFDALGSLDDAPPPPPLGQPTLTTPGFDAAPHEDPRTGFGGNAMSAPSAASTQQPSSGSFHSSAPAAGFGDQQRGSFIQAPPTSGFGNDPRTSSLHAGQQRPMGSFGQAASAPTSSGFGSQQVALPPSGFGDFGHAPPASPAVSTSSASGFGSNRAPSVTGGFTTDQQQHGMGSFGQSPAASITSSPQLNSSFGSNHAPNVSAGFGDFGLAPPHSASVPSPSTSGFGSNRAPTVPGGFADHRGVASFGQSPAASITASPLHRASAPSGFLDPAASTTSVNSGFGSCKTPSVTGGFGDQGGFGDFGRAAPATSFGFGDSKPPSETGGFGDFGLAPPVSSSISAPSTSGFGSSHHSSSTTGTFGDFGQPPAAATTSSPAPNSGFGSVKAAQSGLGGVSAPPSGGFGDFGHTPAVDFGSAHATTSGFGDFPSPTNSSAFGDFSGADAAKPASGFDALDRITPPSTDSGFGSNKQTTVASGFDDFPSPTGSTGFGDFSGAAPSSTMSSGLGDFGSPLAAPSGFGSNGRDAEAGRLQSSSPAPISASGFGSKSTDVGGFDAFPAPPSTSSASEAPFAPPTSGSDFGDFASSSVTSAPADAAFGSSHGAPSSSGFGDFGATSTSSGFGDFPSPVAANPSSAPATSGFGDFPSPISSSAPPASGFVDFPSPIANNSTSAAAVAGGFGDFPSPLASSGIPATSGFGDFPSPIASSAPLAASGFGDFAAPVTTNVPKADSGFGVFASPPTSSFHAAASTSDAAVARDLDAANEQLLRSLAQLTVQQKHIVQVTHIESFVVQLLSLTAQRDQLRLNKPSDPTLVLSLQRLIDDERAFIANTTSVIQELESSKPKQPVSRQSSSTTTAAATTATGLGNFGF</sequence>
<dbReference type="GO" id="GO:0005737">
    <property type="term" value="C:cytoplasm"/>
    <property type="evidence" value="ECO:0007669"/>
    <property type="project" value="TreeGrafter"/>
</dbReference>
<feature type="compositionally biased region" description="Low complexity" evidence="1">
    <location>
        <begin position="861"/>
        <end position="883"/>
    </location>
</feature>
<dbReference type="EMBL" id="CAADRA010006983">
    <property type="protein sequence ID" value="VFT97758.1"/>
    <property type="molecule type" value="Genomic_DNA"/>
</dbReference>
<feature type="compositionally biased region" description="Polar residues" evidence="1">
    <location>
        <begin position="266"/>
        <end position="276"/>
    </location>
</feature>
<feature type="domain" description="EH" evidence="2">
    <location>
        <begin position="179"/>
        <end position="269"/>
    </location>
</feature>
<gene>
    <name evidence="5" type="primary">Aste57867_21084</name>
    <name evidence="4" type="ORF">As57867_021016</name>
    <name evidence="5" type="ORF">ASTE57867_21084</name>
</gene>
<feature type="compositionally biased region" description="Low complexity" evidence="1">
    <location>
        <begin position="924"/>
        <end position="945"/>
    </location>
</feature>
<keyword evidence="6" id="KW-1185">Reference proteome</keyword>
<evidence type="ECO:0000259" key="2">
    <source>
        <dbReference type="PROSITE" id="PS50031"/>
    </source>
</evidence>
<feature type="domain" description="EH" evidence="2">
    <location>
        <begin position="65"/>
        <end position="171"/>
    </location>
</feature>
<name>A0A485LGQ3_9STRA</name>
<dbReference type="GO" id="GO:0005886">
    <property type="term" value="C:plasma membrane"/>
    <property type="evidence" value="ECO:0007669"/>
    <property type="project" value="TreeGrafter"/>
</dbReference>
<feature type="region of interest" description="Disordered" evidence="1">
    <location>
        <begin position="258"/>
        <end position="496"/>
    </location>
</feature>
<evidence type="ECO:0000256" key="1">
    <source>
        <dbReference type="SAM" id="MobiDB-lite"/>
    </source>
</evidence>
<dbReference type="GO" id="GO:0016197">
    <property type="term" value="P:endosomal transport"/>
    <property type="evidence" value="ECO:0007669"/>
    <property type="project" value="TreeGrafter"/>
</dbReference>
<feature type="compositionally biased region" description="Polar residues" evidence="1">
    <location>
        <begin position="830"/>
        <end position="848"/>
    </location>
</feature>
<dbReference type="InterPro" id="IPR011992">
    <property type="entry name" value="EF-hand-dom_pair"/>
</dbReference>